<feature type="signal peptide" evidence="1">
    <location>
        <begin position="1"/>
        <end position="31"/>
    </location>
</feature>
<accession>A0ABQ4A3I2</accession>
<keyword evidence="1" id="KW-0732">Signal</keyword>
<evidence type="ECO:0000313" key="2">
    <source>
        <dbReference type="EMBL" id="GIE25178.1"/>
    </source>
</evidence>
<reference evidence="2 3" key="1">
    <citation type="submission" date="2021-01" db="EMBL/GenBank/DDBJ databases">
        <title>Whole genome shotgun sequence of Actinoplanes humidus NBRC 14915.</title>
        <authorList>
            <person name="Komaki H."/>
            <person name="Tamura T."/>
        </authorList>
    </citation>
    <scope>NUCLEOTIDE SEQUENCE [LARGE SCALE GENOMIC DNA]</scope>
    <source>
        <strain evidence="2 3">NBRC 14915</strain>
    </source>
</reference>
<sequence length="869" mass="90934">MNHARRALFTAVVTALGSAVVVAGVADPALAVNSTGAALTAWTYTDSAQPGATAVNPSGDAPIGSVDDAAGVRHTQRAYFTYDLRPFQGTVLSQANFYSTERSVADCSRTAPVEVWRTGPVTAATSWQNPPAEVDLVNQTSLGKGAIACPGAYLGVDVLAQIVAAVGRQDPSITFEVRVAAGSEADPGVRRAFRQFSLSVWANHLPTVSNLRMVDPDRPCGTLEEHPSAGKSTKVRATPFDADGGGTPRVMFAFWPVDHPEQRSETASEVLYLNGFADGTVVAWAAQARDADDAGPWSEPCYLTVDTTPPTVPVVSSKKYSVAEYPGSGGPGVAGTFVADSLGDLDVAGFSYRTRDQNGGVLVPIDHPGGRGKFAFTPGTYGPQELYVSAYDAAGNRGAEQLYKFWVRNSTPFAAVTVGGVGLPSQIVLRSGSPDVTSYDYAVDGGAVTTLPATAGVARGELTFTTVGTHTIVSHSYVGKRPAGANTESIAVSDGPGIVSAEFGSGTSPVSGNQGGFTFSPRSVGVEAYHYVIEDGEGVVDEGRIGAGSGGSVALPWTPERGGYFTLTVRSVVADGSESQESVLSFQVIDARPTVISWADADSGVGVPVVVEMWSDVPGVTGFVYTFDGGAERSLDEGSYSSVRVVPQHGGASSLTVRAKRADGTLSPATTIEIVLPDSPVVTVRGPYGPVPVAGRETTATFTPASPGVASYRYFWGDDSGSAQTVDAAADGSASITWQPAEPGVLTLNVTEVRTDGTVSQPRRLVFRVEDPKVEVWATWDDWSPSGGSGQSGWFSFSGSTSWLNDVTANYLWRVGDGPVQELAQATDTYTTDVMWVPDRSGPFTLFVQREFTDGALGPVTEYHFLVGE</sequence>
<dbReference type="RefSeq" id="WP_203842139.1">
    <property type="nucleotide sequence ID" value="NZ_BAAATV010000020.1"/>
</dbReference>
<gene>
    <name evidence="2" type="ORF">Ahu01nite_082800</name>
</gene>
<comment type="caution">
    <text evidence="2">The sequence shown here is derived from an EMBL/GenBank/DDBJ whole genome shotgun (WGS) entry which is preliminary data.</text>
</comment>
<protein>
    <submittedName>
        <fullName evidence="2">Uncharacterized protein</fullName>
    </submittedName>
</protein>
<dbReference type="Proteomes" id="UP000603200">
    <property type="component" value="Unassembled WGS sequence"/>
</dbReference>
<keyword evidence="3" id="KW-1185">Reference proteome</keyword>
<organism evidence="2 3">
    <name type="scientific">Winogradskya humida</name>
    <dbReference type="NCBI Taxonomy" id="113566"/>
    <lineage>
        <taxon>Bacteria</taxon>
        <taxon>Bacillati</taxon>
        <taxon>Actinomycetota</taxon>
        <taxon>Actinomycetes</taxon>
        <taxon>Micromonosporales</taxon>
        <taxon>Micromonosporaceae</taxon>
        <taxon>Winogradskya</taxon>
    </lineage>
</organism>
<evidence type="ECO:0000256" key="1">
    <source>
        <dbReference type="SAM" id="SignalP"/>
    </source>
</evidence>
<evidence type="ECO:0000313" key="3">
    <source>
        <dbReference type="Proteomes" id="UP000603200"/>
    </source>
</evidence>
<dbReference type="EMBL" id="BOMN01000116">
    <property type="protein sequence ID" value="GIE25178.1"/>
    <property type="molecule type" value="Genomic_DNA"/>
</dbReference>
<name>A0ABQ4A3I2_9ACTN</name>
<feature type="chain" id="PRO_5047203979" evidence="1">
    <location>
        <begin position="32"/>
        <end position="869"/>
    </location>
</feature>
<proteinExistence type="predicted"/>